<feature type="non-terminal residue" evidence="2">
    <location>
        <position position="1"/>
    </location>
</feature>
<dbReference type="Proteomes" id="UP000823775">
    <property type="component" value="Unassembled WGS sequence"/>
</dbReference>
<accession>A0ABS8WVZ1</accession>
<evidence type="ECO:0000313" key="3">
    <source>
        <dbReference type="Proteomes" id="UP000823775"/>
    </source>
</evidence>
<evidence type="ECO:0000313" key="2">
    <source>
        <dbReference type="EMBL" id="MCE3215784.1"/>
    </source>
</evidence>
<name>A0ABS8WVZ1_DATST</name>
<feature type="compositionally biased region" description="Polar residues" evidence="1">
    <location>
        <begin position="46"/>
        <end position="68"/>
    </location>
</feature>
<reference evidence="2 3" key="1">
    <citation type="journal article" date="2021" name="BMC Genomics">
        <title>Datura genome reveals duplications of psychoactive alkaloid biosynthetic genes and high mutation rate following tissue culture.</title>
        <authorList>
            <person name="Rajewski A."/>
            <person name="Carter-House D."/>
            <person name="Stajich J."/>
            <person name="Litt A."/>
        </authorList>
    </citation>
    <scope>NUCLEOTIDE SEQUENCE [LARGE SCALE GENOMIC DNA]</scope>
    <source>
        <strain evidence="2">AR-01</strain>
    </source>
</reference>
<keyword evidence="3" id="KW-1185">Reference proteome</keyword>
<protein>
    <submittedName>
        <fullName evidence="2">Uncharacterized protein</fullName>
    </submittedName>
</protein>
<proteinExistence type="predicted"/>
<comment type="caution">
    <text evidence="2">The sequence shown here is derived from an EMBL/GenBank/DDBJ whole genome shotgun (WGS) entry which is preliminary data.</text>
</comment>
<dbReference type="EMBL" id="JACEIK010011591">
    <property type="protein sequence ID" value="MCE3215784.1"/>
    <property type="molecule type" value="Genomic_DNA"/>
</dbReference>
<sequence length="117" mass="12802">PRLPPLQDYTVSAESSSSLSFHPFIPVRPSITPGSMPPILNFVSDAGNQARSGHCQSSHPTPRSQIPVSDSPSLFASSAILIWSFLIIREKQILSMPLQISMAQKCFKQLRPEGKNS</sequence>
<gene>
    <name evidence="2" type="ORF">HAX54_003480</name>
</gene>
<organism evidence="2 3">
    <name type="scientific">Datura stramonium</name>
    <name type="common">Jimsonweed</name>
    <name type="synonym">Common thornapple</name>
    <dbReference type="NCBI Taxonomy" id="4076"/>
    <lineage>
        <taxon>Eukaryota</taxon>
        <taxon>Viridiplantae</taxon>
        <taxon>Streptophyta</taxon>
        <taxon>Embryophyta</taxon>
        <taxon>Tracheophyta</taxon>
        <taxon>Spermatophyta</taxon>
        <taxon>Magnoliopsida</taxon>
        <taxon>eudicotyledons</taxon>
        <taxon>Gunneridae</taxon>
        <taxon>Pentapetalae</taxon>
        <taxon>asterids</taxon>
        <taxon>lamiids</taxon>
        <taxon>Solanales</taxon>
        <taxon>Solanaceae</taxon>
        <taxon>Solanoideae</taxon>
        <taxon>Datureae</taxon>
        <taxon>Datura</taxon>
    </lineage>
</organism>
<feature type="region of interest" description="Disordered" evidence="1">
    <location>
        <begin position="44"/>
        <end position="68"/>
    </location>
</feature>
<evidence type="ECO:0000256" key="1">
    <source>
        <dbReference type="SAM" id="MobiDB-lite"/>
    </source>
</evidence>